<evidence type="ECO:0000256" key="1">
    <source>
        <dbReference type="SAM" id="Phobius"/>
    </source>
</evidence>
<organism evidence="3 4">
    <name type="scientific">Kandleria vitulina</name>
    <dbReference type="NCBI Taxonomy" id="1630"/>
    <lineage>
        <taxon>Bacteria</taxon>
        <taxon>Bacillati</taxon>
        <taxon>Bacillota</taxon>
        <taxon>Erysipelotrichia</taxon>
        <taxon>Erysipelotrichales</taxon>
        <taxon>Coprobacillaceae</taxon>
        <taxon>Kandleria</taxon>
    </lineage>
</organism>
<dbReference type="InterPro" id="IPR002921">
    <property type="entry name" value="Fungal_lipase-type"/>
</dbReference>
<reference evidence="3 4" key="1">
    <citation type="submission" date="2016-10" db="EMBL/GenBank/DDBJ databases">
        <authorList>
            <person name="de Groot N.N."/>
        </authorList>
    </citation>
    <scope>NUCLEOTIDE SEQUENCE [LARGE SCALE GENOMIC DNA]</scope>
    <source>
        <strain evidence="3 4">S3b</strain>
    </source>
</reference>
<feature type="transmembrane region" description="Helical" evidence="1">
    <location>
        <begin position="7"/>
        <end position="25"/>
    </location>
</feature>
<dbReference type="EMBL" id="FNNF01000045">
    <property type="protein sequence ID" value="SDW75227.1"/>
    <property type="molecule type" value="Genomic_DNA"/>
</dbReference>
<evidence type="ECO:0000313" key="4">
    <source>
        <dbReference type="Proteomes" id="UP000182429"/>
    </source>
</evidence>
<name>A0A1H2W3V6_9FIRM</name>
<dbReference type="PROSITE" id="PS51257">
    <property type="entry name" value="PROKAR_LIPOPROTEIN"/>
    <property type="match status" value="1"/>
</dbReference>
<dbReference type="InterPro" id="IPR029058">
    <property type="entry name" value="AB_hydrolase_fold"/>
</dbReference>
<dbReference type="GO" id="GO:0006629">
    <property type="term" value="P:lipid metabolic process"/>
    <property type="evidence" value="ECO:0007669"/>
    <property type="project" value="InterPro"/>
</dbReference>
<proteinExistence type="predicted"/>
<keyword evidence="1" id="KW-0812">Transmembrane</keyword>
<keyword evidence="1" id="KW-1133">Transmembrane helix</keyword>
<dbReference type="InterPro" id="IPR051218">
    <property type="entry name" value="Sec_MonoDiacylglyc_Lipase"/>
</dbReference>
<dbReference type="OrthoDB" id="2243827at2"/>
<dbReference type="PANTHER" id="PTHR45856">
    <property type="entry name" value="ALPHA/BETA-HYDROLASES SUPERFAMILY PROTEIN"/>
    <property type="match status" value="1"/>
</dbReference>
<dbReference type="Proteomes" id="UP000182429">
    <property type="component" value="Unassembled WGS sequence"/>
</dbReference>
<evidence type="ECO:0000259" key="2">
    <source>
        <dbReference type="Pfam" id="PF01764"/>
    </source>
</evidence>
<evidence type="ECO:0000313" key="3">
    <source>
        <dbReference type="EMBL" id="SDW75227.1"/>
    </source>
</evidence>
<dbReference type="AlphaFoldDB" id="A0A1H2W3V6"/>
<accession>A0A1H2W3V6</accession>
<dbReference type="PANTHER" id="PTHR45856:SF23">
    <property type="entry name" value="FUNGAL LIPASE-LIKE DOMAIN-CONTAINING PROTEIN"/>
    <property type="match status" value="1"/>
</dbReference>
<dbReference type="SUPFAM" id="SSF53474">
    <property type="entry name" value="alpha/beta-Hydrolases"/>
    <property type="match status" value="1"/>
</dbReference>
<gene>
    <name evidence="3" type="ORF">SAMN04487759_1457</name>
</gene>
<sequence>MKMYIRRIINVFIIVCVSLSCMISYKRNVYAKNDFEQKIDCKDVYGNYNDGATEKKVSSVKMQYSDLLFDKNANLLTDSAKGELAKLSMLASAAVYQKDYAEKFMNSCGFKEEQYDYQSTGDNFVERNDNVSYIVGFKKFEDYTLVAVWIKGTSKDYEWISNFNIGDGDYHIGFSKAEVKLRYLIQSFIASNNINGKIKFWVTGHSRGAAIANLYSKYLTDKYGVKNVFAFTFATPRVSKNVSKDSKKIYPNIRNYLNEGDFVTELAPESWGYNRYGENILLDSKYESKMKSIFYKDTQIKYEGYNKDKKDDLIRLFVDYAGKSTKDYYRRKIVYTRKSISFAPAPAQFAKRSLAKLIVGGNLKKIVKEKDLQGSIPYLIYTSFNDQLAPVLVTRMWSDRTKIAHAHTQATYLAWLKAKYPRKNLKVLVEKKVNYIELSPGSYSIKVNFANANDECKIYGEDAKIFIEDRYMEYPRVRMSEQYAVSDGEEKNFQYRFYNNDNDSIHDELKIDLYSGKVRLYQSKNGTNPQKLYIIKKLEHPILWNITLKEGETITFNNKNYNGDIIAYPVMIKGIVDDDKDVHVEESDTDYWWNKYIGFDVSVNNYKISSSFWTIIKSYHKIQYKVVSGEISFYILYNDAQTLSIEN</sequence>
<dbReference type="RefSeq" id="WP_074687282.1">
    <property type="nucleotide sequence ID" value="NZ_FNNF01000045.1"/>
</dbReference>
<dbReference type="Gene3D" id="3.40.50.1820">
    <property type="entry name" value="alpha/beta hydrolase"/>
    <property type="match status" value="1"/>
</dbReference>
<protein>
    <submittedName>
        <fullName evidence="3">Lipase (Class 3)</fullName>
    </submittedName>
</protein>
<keyword evidence="1" id="KW-0472">Membrane</keyword>
<dbReference type="Pfam" id="PF01764">
    <property type="entry name" value="Lipase_3"/>
    <property type="match status" value="1"/>
</dbReference>
<feature type="domain" description="Fungal lipase-type" evidence="2">
    <location>
        <begin position="165"/>
        <end position="269"/>
    </location>
</feature>